<dbReference type="AlphaFoldDB" id="A0A5N6Q5D0"/>
<comment type="caution">
    <text evidence="1">The sequence shown here is derived from an EMBL/GenBank/DDBJ whole genome shotgun (WGS) entry which is preliminary data.</text>
</comment>
<keyword evidence="2" id="KW-1185">Reference proteome</keyword>
<gene>
    <name evidence="1" type="ORF">E3N88_03020</name>
</gene>
<proteinExistence type="predicted"/>
<name>A0A5N6Q5D0_9ASTR</name>
<sequence length="93" mass="10364">MMGCNSLEGLRRGLVLKRAAENGDGRRWGMRRGCDRRSLRVEIVHLANYRRRSWGRRLAVTKLGVATGFMVARGGGDAGRLGFAQTEEKGRMS</sequence>
<accession>A0A5N6Q5D0</accession>
<evidence type="ECO:0000313" key="2">
    <source>
        <dbReference type="Proteomes" id="UP000326396"/>
    </source>
</evidence>
<reference evidence="1 2" key="1">
    <citation type="submission" date="2019-05" db="EMBL/GenBank/DDBJ databases">
        <title>Mikania micrantha, genome provides insights into the molecular mechanism of rapid growth.</title>
        <authorList>
            <person name="Liu B."/>
        </authorList>
    </citation>
    <scope>NUCLEOTIDE SEQUENCE [LARGE SCALE GENOMIC DNA]</scope>
    <source>
        <strain evidence="1">NLD-2019</strain>
        <tissue evidence="1">Leaf</tissue>
    </source>
</reference>
<organism evidence="1 2">
    <name type="scientific">Mikania micrantha</name>
    <name type="common">bitter vine</name>
    <dbReference type="NCBI Taxonomy" id="192012"/>
    <lineage>
        <taxon>Eukaryota</taxon>
        <taxon>Viridiplantae</taxon>
        <taxon>Streptophyta</taxon>
        <taxon>Embryophyta</taxon>
        <taxon>Tracheophyta</taxon>
        <taxon>Spermatophyta</taxon>
        <taxon>Magnoliopsida</taxon>
        <taxon>eudicotyledons</taxon>
        <taxon>Gunneridae</taxon>
        <taxon>Pentapetalae</taxon>
        <taxon>asterids</taxon>
        <taxon>campanulids</taxon>
        <taxon>Asterales</taxon>
        <taxon>Asteraceae</taxon>
        <taxon>Asteroideae</taxon>
        <taxon>Heliantheae alliance</taxon>
        <taxon>Eupatorieae</taxon>
        <taxon>Mikania</taxon>
    </lineage>
</organism>
<dbReference type="Proteomes" id="UP000326396">
    <property type="component" value="Linkage Group LG1"/>
</dbReference>
<dbReference type="EMBL" id="SZYD01000001">
    <property type="protein sequence ID" value="KAD7479884.1"/>
    <property type="molecule type" value="Genomic_DNA"/>
</dbReference>
<protein>
    <submittedName>
        <fullName evidence="1">Uncharacterized protein</fullName>
    </submittedName>
</protein>
<evidence type="ECO:0000313" key="1">
    <source>
        <dbReference type="EMBL" id="KAD7479884.1"/>
    </source>
</evidence>